<protein>
    <submittedName>
        <fullName evidence="1">Uncharacterized protein</fullName>
    </submittedName>
</protein>
<evidence type="ECO:0000313" key="2">
    <source>
        <dbReference type="Proteomes" id="UP001501585"/>
    </source>
</evidence>
<gene>
    <name evidence="1" type="ORF">GCM10009799_41020</name>
</gene>
<name>A0ABN2TGU1_9ACTN</name>
<proteinExistence type="predicted"/>
<accession>A0ABN2TGU1</accession>
<reference evidence="1 2" key="1">
    <citation type="journal article" date="2019" name="Int. J. Syst. Evol. Microbiol.">
        <title>The Global Catalogue of Microorganisms (GCM) 10K type strain sequencing project: providing services to taxonomists for standard genome sequencing and annotation.</title>
        <authorList>
            <consortium name="The Broad Institute Genomics Platform"/>
            <consortium name="The Broad Institute Genome Sequencing Center for Infectious Disease"/>
            <person name="Wu L."/>
            <person name="Ma J."/>
        </authorList>
    </citation>
    <scope>NUCLEOTIDE SEQUENCE [LARGE SCALE GENOMIC DNA]</scope>
    <source>
        <strain evidence="1 2">JCM 15313</strain>
    </source>
</reference>
<sequence length="67" mass="7032">MWTYDAPCSTTRRAGRPAVAVVAQHHDFLVEAGQGPAVLGGAASAALGRKKLRDEENGFPGNVEVAR</sequence>
<dbReference type="Proteomes" id="UP001501585">
    <property type="component" value="Unassembled WGS sequence"/>
</dbReference>
<dbReference type="EMBL" id="BAAAPC010000019">
    <property type="protein sequence ID" value="GAA2009010.1"/>
    <property type="molecule type" value="Genomic_DNA"/>
</dbReference>
<keyword evidence="2" id="KW-1185">Reference proteome</keyword>
<comment type="caution">
    <text evidence="1">The sequence shown here is derived from an EMBL/GenBank/DDBJ whole genome shotgun (WGS) entry which is preliminary data.</text>
</comment>
<organism evidence="1 2">
    <name type="scientific">Nocardiopsis rhodophaea</name>
    <dbReference type="NCBI Taxonomy" id="280238"/>
    <lineage>
        <taxon>Bacteria</taxon>
        <taxon>Bacillati</taxon>
        <taxon>Actinomycetota</taxon>
        <taxon>Actinomycetes</taxon>
        <taxon>Streptosporangiales</taxon>
        <taxon>Nocardiopsidaceae</taxon>
        <taxon>Nocardiopsis</taxon>
    </lineage>
</organism>
<evidence type="ECO:0000313" key="1">
    <source>
        <dbReference type="EMBL" id="GAA2009010.1"/>
    </source>
</evidence>